<reference evidence="2" key="2">
    <citation type="submission" date="2020-10" db="UniProtKB">
        <authorList>
            <consortium name="WormBaseParasite"/>
        </authorList>
    </citation>
    <scope>IDENTIFICATION</scope>
</reference>
<evidence type="ECO:0000313" key="2">
    <source>
        <dbReference type="WBParaSite" id="Pan_g18069.t1"/>
    </source>
</evidence>
<proteinExistence type="predicted"/>
<accession>A0A7E4V909</accession>
<reference evidence="1" key="1">
    <citation type="journal article" date="2013" name="Genetics">
        <title>The draft genome and transcriptome of Panagrellus redivivus are shaped by the harsh demands of a free-living lifestyle.</title>
        <authorList>
            <person name="Srinivasan J."/>
            <person name="Dillman A.R."/>
            <person name="Macchietto M.G."/>
            <person name="Heikkinen L."/>
            <person name="Lakso M."/>
            <person name="Fracchia K.M."/>
            <person name="Antoshechkin I."/>
            <person name="Mortazavi A."/>
            <person name="Wong G."/>
            <person name="Sternberg P.W."/>
        </authorList>
    </citation>
    <scope>NUCLEOTIDE SEQUENCE [LARGE SCALE GENOMIC DNA]</scope>
    <source>
        <strain evidence="1">MT8872</strain>
    </source>
</reference>
<organism evidence="1 2">
    <name type="scientific">Panagrellus redivivus</name>
    <name type="common">Microworm</name>
    <dbReference type="NCBI Taxonomy" id="6233"/>
    <lineage>
        <taxon>Eukaryota</taxon>
        <taxon>Metazoa</taxon>
        <taxon>Ecdysozoa</taxon>
        <taxon>Nematoda</taxon>
        <taxon>Chromadorea</taxon>
        <taxon>Rhabditida</taxon>
        <taxon>Tylenchina</taxon>
        <taxon>Panagrolaimomorpha</taxon>
        <taxon>Panagrolaimoidea</taxon>
        <taxon>Panagrolaimidae</taxon>
        <taxon>Panagrellus</taxon>
    </lineage>
</organism>
<name>A0A7E4V909_PANRE</name>
<dbReference type="Proteomes" id="UP000492821">
    <property type="component" value="Unassembled WGS sequence"/>
</dbReference>
<keyword evidence="1" id="KW-1185">Reference proteome</keyword>
<dbReference type="AlphaFoldDB" id="A0A7E4V909"/>
<protein>
    <submittedName>
        <fullName evidence="2">DNA-directed DNA polymerase</fullName>
    </submittedName>
</protein>
<dbReference type="WBParaSite" id="Pan_g18069.t1">
    <property type="protein sequence ID" value="Pan_g18069.t1"/>
    <property type="gene ID" value="Pan_g18069"/>
</dbReference>
<sequence length="173" mass="18862">METATQIDGFVVKDRKCGPNFPKLDGTPVDLAAIDVELTAIEAEKKEFPQGKRWRARMKQTDDLGHPTLASMDVHSSRAYSKCCDILARCNGTTIPSSWEKATIPAEGVLLLAHEMAEKALCVRPGILKMCFGGRKPKMSKKVDVVSSGMSEVRNPSGQSSPEYTLAFLTCSV</sequence>
<evidence type="ECO:0000313" key="1">
    <source>
        <dbReference type="Proteomes" id="UP000492821"/>
    </source>
</evidence>